<reference evidence="1" key="2">
    <citation type="submission" date="2021-08" db="EMBL/GenBank/DDBJ databases">
        <authorList>
            <person name="Tani A."/>
            <person name="Ola A."/>
            <person name="Ogura Y."/>
            <person name="Katsura K."/>
            <person name="Hayashi T."/>
        </authorList>
    </citation>
    <scope>NUCLEOTIDE SEQUENCE</scope>
    <source>
        <strain evidence="1">DSM 17168</strain>
    </source>
</reference>
<accession>A0ABQ4SAK2</accession>
<evidence type="ECO:0000313" key="1">
    <source>
        <dbReference type="EMBL" id="GJD98823.1"/>
    </source>
</evidence>
<dbReference type="Proteomes" id="UP001055153">
    <property type="component" value="Unassembled WGS sequence"/>
</dbReference>
<name>A0ABQ4SAK2_9HYPH</name>
<proteinExistence type="predicted"/>
<dbReference type="RefSeq" id="WP_238233767.1">
    <property type="nucleotide sequence ID" value="NZ_BPQQ01000008.1"/>
</dbReference>
<comment type="caution">
    <text evidence="1">The sequence shown here is derived from an EMBL/GenBank/DDBJ whole genome shotgun (WGS) entry which is preliminary data.</text>
</comment>
<dbReference type="EMBL" id="BPQQ01000008">
    <property type="protein sequence ID" value="GJD98823.1"/>
    <property type="molecule type" value="Genomic_DNA"/>
</dbReference>
<organism evidence="1 2">
    <name type="scientific">Methylobacterium isbiliense</name>
    <dbReference type="NCBI Taxonomy" id="315478"/>
    <lineage>
        <taxon>Bacteria</taxon>
        <taxon>Pseudomonadati</taxon>
        <taxon>Pseudomonadota</taxon>
        <taxon>Alphaproteobacteria</taxon>
        <taxon>Hyphomicrobiales</taxon>
        <taxon>Methylobacteriaceae</taxon>
        <taxon>Methylobacterium</taxon>
    </lineage>
</organism>
<sequence>MSTVVTRRVALAIQAQDSLREVPLGIDEAAAEDLARAAIAAYGDALAEAGLAIVPLATVKALQARAGRSLERTGHDGAGREVVRARLSLYRSLGGRKP</sequence>
<reference evidence="1" key="1">
    <citation type="journal article" date="2021" name="Front. Microbiol.">
        <title>Comprehensive Comparative Genomics and Phenotyping of Methylobacterium Species.</title>
        <authorList>
            <person name="Alessa O."/>
            <person name="Ogura Y."/>
            <person name="Fujitani Y."/>
            <person name="Takami H."/>
            <person name="Hayashi T."/>
            <person name="Sahin N."/>
            <person name="Tani A."/>
        </authorList>
    </citation>
    <scope>NUCLEOTIDE SEQUENCE</scope>
    <source>
        <strain evidence="1">DSM 17168</strain>
    </source>
</reference>
<keyword evidence="2" id="KW-1185">Reference proteome</keyword>
<evidence type="ECO:0000313" key="2">
    <source>
        <dbReference type="Proteomes" id="UP001055153"/>
    </source>
</evidence>
<protein>
    <submittedName>
        <fullName evidence="1">Uncharacterized protein</fullName>
    </submittedName>
</protein>
<gene>
    <name evidence="1" type="ORF">GMJLKIPL_0736</name>
</gene>